<dbReference type="OMA" id="ECISTRH"/>
<sequence>MADSRFEAIFDEMDAPKLRELLKKLCNHGKFSAEDATGKIEVDGRDIIITSGFVDLTQSDDSDDSNFEDEKEGSEEESESGASNEEDEYHVRKLSKQQIRELISSKRKRGTKFKCENCEEDFDIKSNRKGDCWYHPGWKELDDESDFWADHDDRIHGSPEAFEDDPDYADEFKWDCCDKPGSDNGCKNTRHKVTEELCSDISGNMRRCKRKRS</sequence>
<accession>A7EZU4</accession>
<organism evidence="2 3">
    <name type="scientific">Sclerotinia sclerotiorum (strain ATCC 18683 / 1980 / Ss-1)</name>
    <name type="common">White mold</name>
    <name type="synonym">Whetzelinia sclerotiorum</name>
    <dbReference type="NCBI Taxonomy" id="665079"/>
    <lineage>
        <taxon>Eukaryota</taxon>
        <taxon>Fungi</taxon>
        <taxon>Dikarya</taxon>
        <taxon>Ascomycota</taxon>
        <taxon>Pezizomycotina</taxon>
        <taxon>Leotiomycetes</taxon>
        <taxon>Helotiales</taxon>
        <taxon>Sclerotiniaceae</taxon>
        <taxon>Sclerotinia</taxon>
    </lineage>
</organism>
<proteinExistence type="predicted"/>
<gene>
    <name evidence="2" type="ORF">SS1G_10861</name>
</gene>
<reference evidence="3" key="1">
    <citation type="journal article" date="2011" name="PLoS Genet.">
        <title>Genomic analysis of the necrotrophic fungal pathogens Sclerotinia sclerotiorum and Botrytis cinerea.</title>
        <authorList>
            <person name="Amselem J."/>
            <person name="Cuomo C.A."/>
            <person name="van Kan J.A."/>
            <person name="Viaud M."/>
            <person name="Benito E.P."/>
            <person name="Couloux A."/>
            <person name="Coutinho P.M."/>
            <person name="de Vries R.P."/>
            <person name="Dyer P.S."/>
            <person name="Fillinger S."/>
            <person name="Fournier E."/>
            <person name="Gout L."/>
            <person name="Hahn M."/>
            <person name="Kohn L."/>
            <person name="Lapalu N."/>
            <person name="Plummer K.M."/>
            <person name="Pradier J.M."/>
            <person name="Quevillon E."/>
            <person name="Sharon A."/>
            <person name="Simon A."/>
            <person name="ten Have A."/>
            <person name="Tudzynski B."/>
            <person name="Tudzynski P."/>
            <person name="Wincker P."/>
            <person name="Andrew M."/>
            <person name="Anthouard V."/>
            <person name="Beever R.E."/>
            <person name="Beffa R."/>
            <person name="Benoit I."/>
            <person name="Bouzid O."/>
            <person name="Brault B."/>
            <person name="Chen Z."/>
            <person name="Choquer M."/>
            <person name="Collemare J."/>
            <person name="Cotton P."/>
            <person name="Danchin E.G."/>
            <person name="Da Silva C."/>
            <person name="Gautier A."/>
            <person name="Giraud C."/>
            <person name="Giraud T."/>
            <person name="Gonzalez C."/>
            <person name="Grossetete S."/>
            <person name="Guldener U."/>
            <person name="Henrissat B."/>
            <person name="Howlett B.J."/>
            <person name="Kodira C."/>
            <person name="Kretschmer M."/>
            <person name="Lappartient A."/>
            <person name="Leroch M."/>
            <person name="Levis C."/>
            <person name="Mauceli E."/>
            <person name="Neuveglise C."/>
            <person name="Oeser B."/>
            <person name="Pearson M."/>
            <person name="Poulain J."/>
            <person name="Poussereau N."/>
            <person name="Quesneville H."/>
            <person name="Rascle C."/>
            <person name="Schumacher J."/>
            <person name="Segurens B."/>
            <person name="Sexton A."/>
            <person name="Silva E."/>
            <person name="Sirven C."/>
            <person name="Soanes D.M."/>
            <person name="Talbot N.J."/>
            <person name="Templeton M."/>
            <person name="Yandava C."/>
            <person name="Yarden O."/>
            <person name="Zeng Q."/>
            <person name="Rollins J.A."/>
            <person name="Lebrun M.H."/>
            <person name="Dickman M."/>
        </authorList>
    </citation>
    <scope>NUCLEOTIDE SEQUENCE [LARGE SCALE GENOMIC DNA]</scope>
    <source>
        <strain evidence="3">ATCC 18683 / 1980 / Ss-1</strain>
    </source>
</reference>
<dbReference type="PANTHER" id="PTHR38167">
    <property type="entry name" value="C2H2-TYPE DOMAIN-CONTAINING PROTEIN"/>
    <property type="match status" value="1"/>
</dbReference>
<dbReference type="Proteomes" id="UP000001312">
    <property type="component" value="Unassembled WGS sequence"/>
</dbReference>
<protein>
    <recommendedName>
        <fullName evidence="4">C2H2-type domain-containing protein</fullName>
    </recommendedName>
</protein>
<evidence type="ECO:0000256" key="1">
    <source>
        <dbReference type="SAM" id="MobiDB-lite"/>
    </source>
</evidence>
<dbReference type="InParanoid" id="A7EZU4"/>
<dbReference type="EMBL" id="CH476636">
    <property type="protein sequence ID" value="EDN94986.1"/>
    <property type="molecule type" value="Genomic_DNA"/>
</dbReference>
<name>A7EZU4_SCLS1</name>
<dbReference type="KEGG" id="ssl:SS1G_10861"/>
<evidence type="ECO:0000313" key="2">
    <source>
        <dbReference type="EMBL" id="EDN94986.1"/>
    </source>
</evidence>
<dbReference type="RefSeq" id="XP_001588414.1">
    <property type="nucleotide sequence ID" value="XM_001588364.1"/>
</dbReference>
<evidence type="ECO:0000313" key="3">
    <source>
        <dbReference type="Proteomes" id="UP000001312"/>
    </source>
</evidence>
<evidence type="ECO:0008006" key="4">
    <source>
        <dbReference type="Google" id="ProtNLM"/>
    </source>
</evidence>
<dbReference type="AlphaFoldDB" id="A7EZU4"/>
<dbReference type="PANTHER" id="PTHR38167:SF1">
    <property type="entry name" value="C2H2-TYPE DOMAIN-CONTAINING PROTEIN"/>
    <property type="match status" value="1"/>
</dbReference>
<feature type="compositionally biased region" description="Acidic residues" evidence="1">
    <location>
        <begin position="58"/>
        <end position="88"/>
    </location>
</feature>
<keyword evidence="3" id="KW-1185">Reference proteome</keyword>
<feature type="region of interest" description="Disordered" evidence="1">
    <location>
        <begin position="54"/>
        <end position="91"/>
    </location>
</feature>
<dbReference type="GeneID" id="5484355"/>